<gene>
    <name evidence="2" type="ORF">EZM97_33745</name>
</gene>
<sequence>MRGIDRAADGDRGDLDLAGGPDGGRLAAGAGRCRRGGRCCRCGRRGGRRRRRAGGRCRRRGGGRRRRRRCGGGGRGRRRTGFLLALAACAEHQQAGKGRAVQSGVACLNVHI</sequence>
<dbReference type="EMBL" id="SJTG01000006">
    <property type="protein sequence ID" value="TCI06448.1"/>
    <property type="molecule type" value="Genomic_DNA"/>
</dbReference>
<feature type="compositionally biased region" description="Basic and acidic residues" evidence="1">
    <location>
        <begin position="1"/>
        <end position="15"/>
    </location>
</feature>
<proteinExistence type="predicted"/>
<protein>
    <submittedName>
        <fullName evidence="2">Uncharacterized protein</fullName>
    </submittedName>
</protein>
<organism evidence="2 3">
    <name type="scientific">Dyella soli</name>
    <dbReference type="NCBI Taxonomy" id="522319"/>
    <lineage>
        <taxon>Bacteria</taxon>
        <taxon>Pseudomonadati</taxon>
        <taxon>Pseudomonadota</taxon>
        <taxon>Gammaproteobacteria</taxon>
        <taxon>Lysobacterales</taxon>
        <taxon>Rhodanobacteraceae</taxon>
        <taxon>Dyella</taxon>
    </lineage>
</organism>
<accession>A0A4R0YEG2</accession>
<keyword evidence="3" id="KW-1185">Reference proteome</keyword>
<evidence type="ECO:0000313" key="3">
    <source>
        <dbReference type="Proteomes" id="UP000291822"/>
    </source>
</evidence>
<reference evidence="2 3" key="1">
    <citation type="submission" date="2019-02" db="EMBL/GenBank/DDBJ databases">
        <title>Dyella amyloliquefaciens sp. nov., isolated from forest soil.</title>
        <authorList>
            <person name="Gao Z.-H."/>
            <person name="Qiu L.-H."/>
        </authorList>
    </citation>
    <scope>NUCLEOTIDE SEQUENCE [LARGE SCALE GENOMIC DNA]</scope>
    <source>
        <strain evidence="2 3">KACC 12747</strain>
    </source>
</reference>
<feature type="region of interest" description="Disordered" evidence="1">
    <location>
        <begin position="1"/>
        <end position="22"/>
    </location>
</feature>
<comment type="caution">
    <text evidence="2">The sequence shown here is derived from an EMBL/GenBank/DDBJ whole genome shotgun (WGS) entry which is preliminary data.</text>
</comment>
<dbReference type="Proteomes" id="UP000291822">
    <property type="component" value="Unassembled WGS sequence"/>
</dbReference>
<evidence type="ECO:0000313" key="2">
    <source>
        <dbReference type="EMBL" id="TCI06448.1"/>
    </source>
</evidence>
<name>A0A4R0YEG2_9GAMM</name>
<dbReference type="AlphaFoldDB" id="A0A4R0YEG2"/>
<evidence type="ECO:0000256" key="1">
    <source>
        <dbReference type="SAM" id="MobiDB-lite"/>
    </source>
</evidence>
<feature type="region of interest" description="Disordered" evidence="1">
    <location>
        <begin position="45"/>
        <end position="78"/>
    </location>
</feature>